<dbReference type="Pfam" id="PF00892">
    <property type="entry name" value="EamA"/>
    <property type="match status" value="2"/>
</dbReference>
<feature type="transmembrane region" description="Helical" evidence="1">
    <location>
        <begin position="207"/>
        <end position="225"/>
    </location>
</feature>
<accession>A0A7W6WM34</accession>
<feature type="transmembrane region" description="Helical" evidence="1">
    <location>
        <begin position="124"/>
        <end position="144"/>
    </location>
</feature>
<feature type="transmembrane region" description="Helical" evidence="1">
    <location>
        <begin position="94"/>
        <end position="117"/>
    </location>
</feature>
<dbReference type="PANTHER" id="PTHR22911">
    <property type="entry name" value="ACYL-MALONYL CONDENSING ENZYME-RELATED"/>
    <property type="match status" value="1"/>
</dbReference>
<dbReference type="PANTHER" id="PTHR22911:SF135">
    <property type="entry name" value="BLR4310 PROTEIN"/>
    <property type="match status" value="1"/>
</dbReference>
<evidence type="ECO:0000256" key="1">
    <source>
        <dbReference type="SAM" id="Phobius"/>
    </source>
</evidence>
<feature type="transmembrane region" description="Helical" evidence="1">
    <location>
        <begin position="262"/>
        <end position="284"/>
    </location>
</feature>
<keyword evidence="1" id="KW-0812">Transmembrane</keyword>
<protein>
    <submittedName>
        <fullName evidence="3">Drug/metabolite transporter (DMT)-like permease</fullName>
    </submittedName>
</protein>
<feature type="transmembrane region" description="Helical" evidence="1">
    <location>
        <begin position="182"/>
        <end position="201"/>
    </location>
</feature>
<dbReference type="Proteomes" id="UP000555728">
    <property type="component" value="Unassembled WGS sequence"/>
</dbReference>
<keyword evidence="4" id="KW-1185">Reference proteome</keyword>
<dbReference type="EMBL" id="JACIGI010000034">
    <property type="protein sequence ID" value="MBB4287353.1"/>
    <property type="molecule type" value="Genomic_DNA"/>
</dbReference>
<proteinExistence type="predicted"/>
<feature type="domain" description="EamA" evidence="2">
    <location>
        <begin position="6"/>
        <end position="139"/>
    </location>
</feature>
<dbReference type="InterPro" id="IPR037185">
    <property type="entry name" value="EmrE-like"/>
</dbReference>
<feature type="transmembrane region" description="Helical" evidence="1">
    <location>
        <begin position="237"/>
        <end position="256"/>
    </location>
</feature>
<dbReference type="InterPro" id="IPR000620">
    <property type="entry name" value="EamA_dom"/>
</dbReference>
<evidence type="ECO:0000313" key="3">
    <source>
        <dbReference type="EMBL" id="MBB4287353.1"/>
    </source>
</evidence>
<organism evidence="3 4">
    <name type="scientific">Roseospira goensis</name>
    <dbReference type="NCBI Taxonomy" id="391922"/>
    <lineage>
        <taxon>Bacteria</taxon>
        <taxon>Pseudomonadati</taxon>
        <taxon>Pseudomonadota</taxon>
        <taxon>Alphaproteobacteria</taxon>
        <taxon>Rhodospirillales</taxon>
        <taxon>Rhodospirillaceae</taxon>
        <taxon>Roseospira</taxon>
    </lineage>
</organism>
<evidence type="ECO:0000313" key="4">
    <source>
        <dbReference type="Proteomes" id="UP000555728"/>
    </source>
</evidence>
<sequence length="295" mass="30242">MPLHLKGLLLSTAGMLVISPDGMLVKMVQDADALQIVFWRTFLAGLTLFAVLTLRRGRRVVDHVRGMGPVGLLAAVMMGLTNIAFVTAMTMTTVANTLVVLATLPLFSALIGLAVIGERVRSRTWVAIVLSFVGVVIIMSGSAGLGGGTLAGDLVALLIPLCMGSALVLLRKAGDRDTVPVVALGGLFSAAAVLPFCDPLAVTGADMLVMMTMGLVVTPLALSLYTSGARYIPAAEVALLALIETVLGPLWAWVGVGEVPAPLTLVGGALVVGAIAGNSVLALMRRPPRNGGGTG</sequence>
<feature type="domain" description="EamA" evidence="2">
    <location>
        <begin position="151"/>
        <end position="277"/>
    </location>
</feature>
<dbReference type="GO" id="GO:0016020">
    <property type="term" value="C:membrane"/>
    <property type="evidence" value="ECO:0007669"/>
    <property type="project" value="InterPro"/>
</dbReference>
<dbReference type="AlphaFoldDB" id="A0A7W6WM34"/>
<dbReference type="SUPFAM" id="SSF103481">
    <property type="entry name" value="Multidrug resistance efflux transporter EmrE"/>
    <property type="match status" value="2"/>
</dbReference>
<dbReference type="RefSeq" id="WP_184437005.1">
    <property type="nucleotide sequence ID" value="NZ_JACIGI010000034.1"/>
</dbReference>
<keyword evidence="1" id="KW-1133">Transmembrane helix</keyword>
<comment type="caution">
    <text evidence="3">The sequence shown here is derived from an EMBL/GenBank/DDBJ whole genome shotgun (WGS) entry which is preliminary data.</text>
</comment>
<reference evidence="3 4" key="1">
    <citation type="submission" date="2020-08" db="EMBL/GenBank/DDBJ databases">
        <title>Genome sequencing of Purple Non-Sulfur Bacteria from various extreme environments.</title>
        <authorList>
            <person name="Mayer M."/>
        </authorList>
    </citation>
    <scope>NUCLEOTIDE SEQUENCE [LARGE SCALE GENOMIC DNA]</scope>
    <source>
        <strain evidence="3 4">JA135</strain>
    </source>
</reference>
<evidence type="ECO:0000259" key="2">
    <source>
        <dbReference type="Pfam" id="PF00892"/>
    </source>
</evidence>
<feature type="transmembrane region" description="Helical" evidence="1">
    <location>
        <begin position="150"/>
        <end position="170"/>
    </location>
</feature>
<feature type="transmembrane region" description="Helical" evidence="1">
    <location>
        <begin position="66"/>
        <end position="88"/>
    </location>
</feature>
<feature type="transmembrane region" description="Helical" evidence="1">
    <location>
        <begin position="37"/>
        <end position="54"/>
    </location>
</feature>
<gene>
    <name evidence="3" type="ORF">GGD88_003100</name>
</gene>
<keyword evidence="1" id="KW-0472">Membrane</keyword>
<name>A0A7W6WM34_9PROT</name>